<keyword evidence="5" id="KW-0413">Isomerase</keyword>
<keyword evidence="3" id="KW-0732">Signal</keyword>
<dbReference type="Proteomes" id="UP000637695">
    <property type="component" value="Unassembled WGS sequence"/>
</dbReference>
<proteinExistence type="predicted"/>
<dbReference type="Gene3D" id="1.10.4030.10">
    <property type="entry name" value="Porin chaperone SurA, peptide-binding domain"/>
    <property type="match status" value="1"/>
</dbReference>
<sequence>MAKSVWWALAGASTGAAAVGAAWWVTYEVTRQGPVVAQVGDKVIYERQLAAQVESVAGSQVLTDLITKQLVNQAAAKEGLTVTSQEVNQALKNLELANGITSDQELAMALAASNMTLAQLKDNVRTQVLAEKVAEHEVNVTDAQVAAYYKAHRKQFKQPLTKVKAQIIRTIKQQKAPPPAKLLAGLAKTYKITIVDPRYANVKTQIENPASGSS</sequence>
<evidence type="ECO:0000256" key="4">
    <source>
        <dbReference type="ARBA" id="ARBA00023110"/>
    </source>
</evidence>
<evidence type="ECO:0000256" key="3">
    <source>
        <dbReference type="ARBA" id="ARBA00022729"/>
    </source>
</evidence>
<reference evidence="6" key="1">
    <citation type="journal article" date="2014" name="Int. J. Syst. Evol. Microbiol.">
        <title>Complete genome sequence of Corynebacterium casei LMG S-19264T (=DSM 44701T), isolated from a smear-ripened cheese.</title>
        <authorList>
            <consortium name="US DOE Joint Genome Institute (JGI-PGF)"/>
            <person name="Walter F."/>
            <person name="Albersmeier A."/>
            <person name="Kalinowski J."/>
            <person name="Ruckert C."/>
        </authorList>
    </citation>
    <scope>NUCLEOTIDE SEQUENCE</scope>
    <source>
        <strain evidence="6">JCM 18487</strain>
    </source>
</reference>
<comment type="caution">
    <text evidence="6">The sequence shown here is derived from an EMBL/GenBank/DDBJ whole genome shotgun (WGS) entry which is preliminary data.</text>
</comment>
<dbReference type="InterPro" id="IPR050245">
    <property type="entry name" value="PrsA_foldase"/>
</dbReference>
<dbReference type="GO" id="GO:0003755">
    <property type="term" value="F:peptidyl-prolyl cis-trans isomerase activity"/>
    <property type="evidence" value="ECO:0007669"/>
    <property type="project" value="UniProtKB-KW"/>
</dbReference>
<dbReference type="PANTHER" id="PTHR47245">
    <property type="entry name" value="PEPTIDYLPROLYL ISOMERASE"/>
    <property type="match status" value="1"/>
</dbReference>
<reference evidence="6" key="2">
    <citation type="submission" date="2020-09" db="EMBL/GenBank/DDBJ databases">
        <authorList>
            <person name="Sun Q."/>
            <person name="Ohkuma M."/>
        </authorList>
    </citation>
    <scope>NUCLEOTIDE SEQUENCE</scope>
    <source>
        <strain evidence="6">JCM 18487</strain>
    </source>
</reference>
<dbReference type="AlphaFoldDB" id="A0A917NJ08"/>
<keyword evidence="7" id="KW-1185">Reference proteome</keyword>
<dbReference type="Pfam" id="PF13624">
    <property type="entry name" value="SurA_N_3"/>
    <property type="match status" value="1"/>
</dbReference>
<evidence type="ECO:0000313" key="7">
    <source>
        <dbReference type="Proteomes" id="UP000637695"/>
    </source>
</evidence>
<comment type="catalytic activity">
    <reaction evidence="1">
        <text>[protein]-peptidylproline (omega=180) = [protein]-peptidylproline (omega=0)</text>
        <dbReference type="Rhea" id="RHEA:16237"/>
        <dbReference type="Rhea" id="RHEA-COMP:10747"/>
        <dbReference type="Rhea" id="RHEA-COMP:10748"/>
        <dbReference type="ChEBI" id="CHEBI:83833"/>
        <dbReference type="ChEBI" id="CHEBI:83834"/>
        <dbReference type="EC" id="5.2.1.8"/>
    </reaction>
</comment>
<protein>
    <recommendedName>
        <fullName evidence="2">peptidylprolyl isomerase</fullName>
        <ecNumber evidence="2">5.2.1.8</ecNumber>
    </recommendedName>
</protein>
<dbReference type="PANTHER" id="PTHR47245:SF1">
    <property type="entry name" value="FOLDASE PROTEIN PRSA"/>
    <property type="match status" value="1"/>
</dbReference>
<dbReference type="EC" id="5.2.1.8" evidence="2"/>
<evidence type="ECO:0000256" key="5">
    <source>
        <dbReference type="ARBA" id="ARBA00023235"/>
    </source>
</evidence>
<evidence type="ECO:0000256" key="2">
    <source>
        <dbReference type="ARBA" id="ARBA00013194"/>
    </source>
</evidence>
<accession>A0A917NJ08</accession>
<dbReference type="InterPro" id="IPR027304">
    <property type="entry name" value="Trigger_fact/SurA_dom_sf"/>
</dbReference>
<gene>
    <name evidence="6" type="ORF">GCM10010885_08220</name>
</gene>
<dbReference type="SUPFAM" id="SSF109998">
    <property type="entry name" value="Triger factor/SurA peptide-binding domain-like"/>
    <property type="match status" value="1"/>
</dbReference>
<dbReference type="EMBL" id="BMOY01000009">
    <property type="protein sequence ID" value="GGJ01379.1"/>
    <property type="molecule type" value="Genomic_DNA"/>
</dbReference>
<keyword evidence="4" id="KW-0697">Rotamase</keyword>
<evidence type="ECO:0000313" key="6">
    <source>
        <dbReference type="EMBL" id="GGJ01379.1"/>
    </source>
</evidence>
<name>A0A917NJ08_9BACL</name>
<dbReference type="RefSeq" id="WP_188881326.1">
    <property type="nucleotide sequence ID" value="NZ_BMOY01000009.1"/>
</dbReference>
<evidence type="ECO:0000256" key="1">
    <source>
        <dbReference type="ARBA" id="ARBA00000971"/>
    </source>
</evidence>
<organism evidence="6 7">
    <name type="scientific">Alicyclobacillus cellulosilyticus</name>
    <dbReference type="NCBI Taxonomy" id="1003997"/>
    <lineage>
        <taxon>Bacteria</taxon>
        <taxon>Bacillati</taxon>
        <taxon>Bacillota</taxon>
        <taxon>Bacilli</taxon>
        <taxon>Bacillales</taxon>
        <taxon>Alicyclobacillaceae</taxon>
        <taxon>Alicyclobacillus</taxon>
    </lineage>
</organism>